<dbReference type="EMBL" id="JAUEPS010000002">
    <property type="protein sequence ID" value="KAK0467975.1"/>
    <property type="molecule type" value="Genomic_DNA"/>
</dbReference>
<dbReference type="Proteomes" id="UP001175211">
    <property type="component" value="Unassembled WGS sequence"/>
</dbReference>
<accession>A0AA39NLW9</accession>
<feature type="compositionally biased region" description="Basic and acidic residues" evidence="1">
    <location>
        <begin position="184"/>
        <end position="196"/>
    </location>
</feature>
<dbReference type="InterPro" id="IPR055264">
    <property type="entry name" value="BOD1/SHG1_dom"/>
</dbReference>
<evidence type="ECO:0000313" key="3">
    <source>
        <dbReference type="EMBL" id="KAK0467975.1"/>
    </source>
</evidence>
<feature type="compositionally biased region" description="Polar residues" evidence="1">
    <location>
        <begin position="167"/>
        <end position="180"/>
    </location>
</feature>
<dbReference type="RefSeq" id="XP_060338250.1">
    <property type="nucleotide sequence ID" value="XM_060482124.1"/>
</dbReference>
<protein>
    <recommendedName>
        <fullName evidence="2">BOD1/SHG1 domain-containing protein</fullName>
    </recommendedName>
</protein>
<dbReference type="AlphaFoldDB" id="A0AA39NLW9"/>
<reference evidence="3" key="1">
    <citation type="submission" date="2023-06" db="EMBL/GenBank/DDBJ databases">
        <authorList>
            <consortium name="Lawrence Berkeley National Laboratory"/>
            <person name="Ahrendt S."/>
            <person name="Sahu N."/>
            <person name="Indic B."/>
            <person name="Wong-Bajracharya J."/>
            <person name="Merenyi Z."/>
            <person name="Ke H.-M."/>
            <person name="Monk M."/>
            <person name="Kocsube S."/>
            <person name="Drula E."/>
            <person name="Lipzen A."/>
            <person name="Balint B."/>
            <person name="Henrissat B."/>
            <person name="Andreopoulos B."/>
            <person name="Martin F.M."/>
            <person name="Harder C.B."/>
            <person name="Rigling D."/>
            <person name="Ford K.L."/>
            <person name="Foster G.D."/>
            <person name="Pangilinan J."/>
            <person name="Papanicolaou A."/>
            <person name="Barry K."/>
            <person name="LaButti K."/>
            <person name="Viragh M."/>
            <person name="Koriabine M."/>
            <person name="Yan M."/>
            <person name="Riley R."/>
            <person name="Champramary S."/>
            <person name="Plett K.L."/>
            <person name="Tsai I.J."/>
            <person name="Slot J."/>
            <person name="Sipos G."/>
            <person name="Plett J."/>
            <person name="Nagy L.G."/>
            <person name="Grigoriev I.V."/>
        </authorList>
    </citation>
    <scope>NUCLEOTIDE SEQUENCE</scope>
    <source>
        <strain evidence="3">CCBAS 213</strain>
    </source>
</reference>
<feature type="domain" description="BOD1/SHG1" evidence="2">
    <location>
        <begin position="8"/>
        <end position="85"/>
    </location>
</feature>
<name>A0AA39NLW9_ARMTA</name>
<feature type="region of interest" description="Disordered" evidence="1">
    <location>
        <begin position="116"/>
        <end position="229"/>
    </location>
</feature>
<evidence type="ECO:0000313" key="4">
    <source>
        <dbReference type="Proteomes" id="UP001175211"/>
    </source>
</evidence>
<dbReference type="Pfam" id="PF05205">
    <property type="entry name" value="COMPASS-Shg1"/>
    <property type="match status" value="1"/>
</dbReference>
<evidence type="ECO:0000259" key="2">
    <source>
        <dbReference type="Pfam" id="PF05205"/>
    </source>
</evidence>
<evidence type="ECO:0000256" key="1">
    <source>
        <dbReference type="SAM" id="MobiDB-lite"/>
    </source>
</evidence>
<dbReference type="GeneID" id="85365672"/>
<organism evidence="3 4">
    <name type="scientific">Armillaria tabescens</name>
    <name type="common">Ringless honey mushroom</name>
    <name type="synonym">Agaricus tabescens</name>
    <dbReference type="NCBI Taxonomy" id="1929756"/>
    <lineage>
        <taxon>Eukaryota</taxon>
        <taxon>Fungi</taxon>
        <taxon>Dikarya</taxon>
        <taxon>Basidiomycota</taxon>
        <taxon>Agaricomycotina</taxon>
        <taxon>Agaricomycetes</taxon>
        <taxon>Agaricomycetidae</taxon>
        <taxon>Agaricales</taxon>
        <taxon>Marasmiineae</taxon>
        <taxon>Physalacriaceae</taxon>
        <taxon>Desarmillaria</taxon>
    </lineage>
</organism>
<keyword evidence="4" id="KW-1185">Reference proteome</keyword>
<sequence length="229" mass="25210">MPIVNPDQLVDAFKKSGEFDRLRRELLSEFQQGNGVDINEFKSKIESYIKNRLVSDEKLKYLPQDTVQRELMLEVDRYPTVERAVTDMAVFSNPTFLSNIQATANRLLLEDRGLKPVESPVRPDSIATSSIRPTPIGTPSAHDRIEHGHFLPEIPSTRYPERRASPVSATAENRSSTAPSPNHKAGDKAVVEDGKVDATATPLPENEVSMPTTEGENKVVDGAGGSDTT</sequence>
<comment type="caution">
    <text evidence="3">The sequence shown here is derived from an EMBL/GenBank/DDBJ whole genome shotgun (WGS) entry which is preliminary data.</text>
</comment>
<gene>
    <name evidence="3" type="ORF">EV420DRAFT_437701</name>
</gene>
<proteinExistence type="predicted"/>
<feature type="compositionally biased region" description="Basic and acidic residues" evidence="1">
    <location>
        <begin position="141"/>
        <end position="150"/>
    </location>
</feature>